<accession>H0UIQ6</accession>
<organism evidence="1 2">
    <name type="scientific">Jonquetella anthropi DSM 22815</name>
    <dbReference type="NCBI Taxonomy" id="885272"/>
    <lineage>
        <taxon>Bacteria</taxon>
        <taxon>Thermotogati</taxon>
        <taxon>Synergistota</taxon>
        <taxon>Synergistia</taxon>
        <taxon>Synergistales</taxon>
        <taxon>Dethiosulfovibrionaceae</taxon>
        <taxon>Jonquetella</taxon>
    </lineage>
</organism>
<dbReference type="HOGENOM" id="CLU_1029658_0_0_0"/>
<dbReference type="STRING" id="885272.JonanDRAFT_1437"/>
<dbReference type="RefSeq" id="WP_008523355.1">
    <property type="nucleotide sequence ID" value="NZ_CM001376.1"/>
</dbReference>
<dbReference type="AlphaFoldDB" id="H0UIQ6"/>
<keyword evidence="2" id="KW-1185">Reference proteome</keyword>
<dbReference type="Proteomes" id="UP000003806">
    <property type="component" value="Chromosome"/>
</dbReference>
<reference evidence="1 2" key="1">
    <citation type="submission" date="2011-11" db="EMBL/GenBank/DDBJ databases">
        <title>The Noncontiguous Finished genome of Jonquetella anthropi DSM 22815.</title>
        <authorList>
            <consortium name="US DOE Joint Genome Institute (JGI-PGF)"/>
            <person name="Lucas S."/>
            <person name="Copeland A."/>
            <person name="Lapidus A."/>
            <person name="Glavina del Rio T."/>
            <person name="Dalin E."/>
            <person name="Tice H."/>
            <person name="Bruce D."/>
            <person name="Goodwin L."/>
            <person name="Pitluck S."/>
            <person name="Peters L."/>
            <person name="Mikhailova N."/>
            <person name="Held B."/>
            <person name="Kyrpides N."/>
            <person name="Mavromatis K."/>
            <person name="Ivanova N."/>
            <person name="Markowitz V."/>
            <person name="Cheng J.-F."/>
            <person name="Hugenholtz P."/>
            <person name="Woyke T."/>
            <person name="Wu D."/>
            <person name="Gronow S."/>
            <person name="Wellnitz S."/>
            <person name="Brambilla E."/>
            <person name="Klenk H.-P."/>
            <person name="Eisen J.A."/>
        </authorList>
    </citation>
    <scope>NUCLEOTIDE SEQUENCE [LARGE SCALE GENOMIC DNA]</scope>
    <source>
        <strain evidence="1 2">DSM 22815</strain>
    </source>
</reference>
<sequence length="260" mass="28021">MRRAGTTLVEVLVALSAAVPLLWATGALVSGALFCRLTSADPVRGSRTASSVVAWMESAVSNSGLGLPSRWERGLFRVAGHEPRWSGWGRPVTVGRKRLGGFVPLPDGTAGNAVRLVTALRRSGVAGTENCWARAGQLFDWRHAGRLVFEGAGVSHPSRWALVPGMNVPVFLQGETTFLSARALTARDAVFPAAADWYRLVAVELWFEDGAVRVNYQDGSGNQVLFSGVQDCWFRAGSGEVELFIKAGGAVRGRSWRIER</sequence>
<proteinExistence type="predicted"/>
<evidence type="ECO:0000313" key="2">
    <source>
        <dbReference type="Proteomes" id="UP000003806"/>
    </source>
</evidence>
<evidence type="ECO:0000313" key="1">
    <source>
        <dbReference type="EMBL" id="EHM13801.1"/>
    </source>
</evidence>
<gene>
    <name evidence="1" type="ORF">JonanDRAFT_1437</name>
</gene>
<protein>
    <submittedName>
        <fullName evidence="1">Uncharacterized protein</fullName>
    </submittedName>
</protein>
<name>H0UIQ6_9BACT</name>
<dbReference type="EMBL" id="CM001376">
    <property type="protein sequence ID" value="EHM13801.1"/>
    <property type="molecule type" value="Genomic_DNA"/>
</dbReference>
<dbReference type="eggNOG" id="ENOG502ZWRD">
    <property type="taxonomic scope" value="Bacteria"/>
</dbReference>